<protein>
    <submittedName>
        <fullName evidence="2">Uncharacterized protein</fullName>
    </submittedName>
</protein>
<keyword evidence="1" id="KW-0812">Transmembrane</keyword>
<keyword evidence="1" id="KW-0472">Membrane</keyword>
<sequence length="66" mass="7872">MAPHLDAKKFIFIIRRLKVGVFILGVTCLPIHTPTSFLFIYVRYIQKRTSFSKLFYIQRAFLPVYF</sequence>
<organism evidence="2">
    <name type="scientific">uncultured Eubacteriales bacterium</name>
    <dbReference type="NCBI Taxonomy" id="172733"/>
    <lineage>
        <taxon>Bacteria</taxon>
        <taxon>Bacillati</taxon>
        <taxon>Bacillota</taxon>
        <taxon>Clostridia</taxon>
        <taxon>Eubacteriales</taxon>
        <taxon>environmental samples</taxon>
    </lineage>
</organism>
<evidence type="ECO:0000313" key="2">
    <source>
        <dbReference type="EMBL" id="SBW08751.1"/>
    </source>
</evidence>
<dbReference type="EMBL" id="FLUN01000001">
    <property type="protein sequence ID" value="SBW08751.1"/>
    <property type="molecule type" value="Genomic_DNA"/>
</dbReference>
<feature type="transmembrane region" description="Helical" evidence="1">
    <location>
        <begin position="21"/>
        <end position="42"/>
    </location>
</feature>
<name>A0A212KAM2_9FIRM</name>
<reference evidence="2" key="1">
    <citation type="submission" date="2016-04" db="EMBL/GenBank/DDBJ databases">
        <authorList>
            <person name="Evans L.H."/>
            <person name="Alamgir A."/>
            <person name="Owens N."/>
            <person name="Weber N.D."/>
            <person name="Virtaneva K."/>
            <person name="Barbian K."/>
            <person name="Babar A."/>
            <person name="Rosenke K."/>
        </authorList>
    </citation>
    <scope>NUCLEOTIDE SEQUENCE</scope>
    <source>
        <strain evidence="2">86</strain>
    </source>
</reference>
<keyword evidence="1" id="KW-1133">Transmembrane helix</keyword>
<proteinExistence type="predicted"/>
<accession>A0A212KAM2</accession>
<evidence type="ECO:0000256" key="1">
    <source>
        <dbReference type="SAM" id="Phobius"/>
    </source>
</evidence>
<dbReference type="AlphaFoldDB" id="A0A212KAM2"/>
<gene>
    <name evidence="2" type="ORF">KL86CLO1_12511</name>
</gene>